<keyword evidence="2" id="KW-1185">Reference proteome</keyword>
<organism evidence="1 2">
    <name type="scientific">Eumeta variegata</name>
    <name type="common">Bagworm moth</name>
    <name type="synonym">Eumeta japonica</name>
    <dbReference type="NCBI Taxonomy" id="151549"/>
    <lineage>
        <taxon>Eukaryota</taxon>
        <taxon>Metazoa</taxon>
        <taxon>Ecdysozoa</taxon>
        <taxon>Arthropoda</taxon>
        <taxon>Hexapoda</taxon>
        <taxon>Insecta</taxon>
        <taxon>Pterygota</taxon>
        <taxon>Neoptera</taxon>
        <taxon>Endopterygota</taxon>
        <taxon>Lepidoptera</taxon>
        <taxon>Glossata</taxon>
        <taxon>Ditrysia</taxon>
        <taxon>Tineoidea</taxon>
        <taxon>Psychidae</taxon>
        <taxon>Oiketicinae</taxon>
        <taxon>Eumeta</taxon>
    </lineage>
</organism>
<dbReference type="AlphaFoldDB" id="A0A4C1TYT5"/>
<dbReference type="Proteomes" id="UP000299102">
    <property type="component" value="Unassembled WGS sequence"/>
</dbReference>
<accession>A0A4C1TYT5</accession>
<proteinExistence type="predicted"/>
<reference evidence="1 2" key="1">
    <citation type="journal article" date="2019" name="Commun. Biol.">
        <title>The bagworm genome reveals a unique fibroin gene that provides high tensile strength.</title>
        <authorList>
            <person name="Kono N."/>
            <person name="Nakamura H."/>
            <person name="Ohtoshi R."/>
            <person name="Tomita M."/>
            <person name="Numata K."/>
            <person name="Arakawa K."/>
        </authorList>
    </citation>
    <scope>NUCLEOTIDE SEQUENCE [LARGE SCALE GENOMIC DNA]</scope>
</reference>
<protein>
    <submittedName>
        <fullName evidence="1">Uncharacterized protein</fullName>
    </submittedName>
</protein>
<evidence type="ECO:0000313" key="1">
    <source>
        <dbReference type="EMBL" id="GBP19219.1"/>
    </source>
</evidence>
<gene>
    <name evidence="1" type="ORF">EVAR_11542_1</name>
</gene>
<comment type="caution">
    <text evidence="1">The sequence shown here is derived from an EMBL/GenBank/DDBJ whole genome shotgun (WGS) entry which is preliminary data.</text>
</comment>
<sequence>MSLNSDPGLFSISTGYVLDVVCSHARFYRILASDRDLTLVRNPILYRPKFNSMRTDTVLKILRPELSNRVLLDVPTESTLVKPKRIRLYLAGRAEVSDLCQQGRRLIGARKST</sequence>
<dbReference type="EMBL" id="BGZK01000105">
    <property type="protein sequence ID" value="GBP19219.1"/>
    <property type="molecule type" value="Genomic_DNA"/>
</dbReference>
<evidence type="ECO:0000313" key="2">
    <source>
        <dbReference type="Proteomes" id="UP000299102"/>
    </source>
</evidence>
<name>A0A4C1TYT5_EUMVA</name>